<dbReference type="InterPro" id="IPR005235">
    <property type="entry name" value="YmdB-like"/>
</dbReference>
<dbReference type="SUPFAM" id="SSF56300">
    <property type="entry name" value="Metallo-dependent phosphatases"/>
    <property type="match status" value="1"/>
</dbReference>
<gene>
    <name evidence="3" type="ORF">K8V01_09920</name>
</gene>
<feature type="binding site" evidence="2">
    <location>
        <position position="178"/>
    </location>
    <ligand>
        <name>Fe cation</name>
        <dbReference type="ChEBI" id="CHEBI:24875"/>
        <label>1</label>
    </ligand>
</feature>
<feature type="active site" description="Proton donor" evidence="1">
    <location>
        <position position="69"/>
    </location>
</feature>
<dbReference type="GO" id="GO:0004113">
    <property type="term" value="F:2',3'-cyclic-nucleotide 3'-phosphodiesterase activity"/>
    <property type="evidence" value="ECO:0007669"/>
    <property type="project" value="TreeGrafter"/>
</dbReference>
<evidence type="ECO:0000256" key="2">
    <source>
        <dbReference type="PIRSR" id="PIRSR004789-51"/>
    </source>
</evidence>
<evidence type="ECO:0000313" key="3">
    <source>
        <dbReference type="EMBL" id="HJG87322.1"/>
    </source>
</evidence>
<reference evidence="3" key="2">
    <citation type="submission" date="2021-09" db="EMBL/GenBank/DDBJ databases">
        <authorList>
            <person name="Gilroy R."/>
        </authorList>
    </citation>
    <scope>NUCLEOTIDE SEQUENCE</scope>
    <source>
        <strain evidence="3">CHK179-5677</strain>
    </source>
</reference>
<proteinExistence type="predicted"/>
<feature type="binding site" evidence="2">
    <location>
        <position position="10"/>
    </location>
    <ligand>
        <name>Fe cation</name>
        <dbReference type="ChEBI" id="CHEBI:24875"/>
        <label>1</label>
    </ligand>
</feature>
<feature type="binding site" evidence="2">
    <location>
        <position position="41"/>
    </location>
    <ligand>
        <name>Fe cation</name>
        <dbReference type="ChEBI" id="CHEBI:24875"/>
        <label>2</label>
    </ligand>
</feature>
<feature type="binding site" evidence="2">
    <location>
        <position position="41"/>
    </location>
    <ligand>
        <name>Fe cation</name>
        <dbReference type="ChEBI" id="CHEBI:24875"/>
        <label>1</label>
    </ligand>
</feature>
<reference evidence="3" key="1">
    <citation type="journal article" date="2021" name="PeerJ">
        <title>Extensive microbial diversity within the chicken gut microbiome revealed by metagenomics and culture.</title>
        <authorList>
            <person name="Gilroy R."/>
            <person name="Ravi A."/>
            <person name="Getino M."/>
            <person name="Pursley I."/>
            <person name="Horton D.L."/>
            <person name="Alikhan N.F."/>
            <person name="Baker D."/>
            <person name="Gharbi K."/>
            <person name="Hall N."/>
            <person name="Watson M."/>
            <person name="Adriaenssens E.M."/>
            <person name="Foster-Nyarko E."/>
            <person name="Jarju S."/>
            <person name="Secka A."/>
            <person name="Antonio M."/>
            <person name="Oren A."/>
            <person name="Chaudhuri R.R."/>
            <person name="La Ragione R."/>
            <person name="Hildebrand F."/>
            <person name="Pallen M.J."/>
        </authorList>
    </citation>
    <scope>NUCLEOTIDE SEQUENCE</scope>
    <source>
        <strain evidence="3">CHK179-5677</strain>
    </source>
</reference>
<dbReference type="PANTHER" id="PTHR36303:SF1">
    <property type="entry name" value="2',3'-CYCLIC-NUCLEOTIDE 2'-PHOSPHODIESTERASE"/>
    <property type="match status" value="1"/>
</dbReference>
<feature type="binding site" evidence="2">
    <location>
        <position position="42"/>
    </location>
    <ligand>
        <name>Fe cation</name>
        <dbReference type="ChEBI" id="CHEBI:24875"/>
        <label>1</label>
    </ligand>
</feature>
<evidence type="ECO:0000256" key="1">
    <source>
        <dbReference type="PIRSR" id="PIRSR004789-50"/>
    </source>
</evidence>
<comment type="caution">
    <text evidence="3">The sequence shown here is derived from an EMBL/GenBank/DDBJ whole genome shotgun (WGS) entry which is preliminary data.</text>
</comment>
<dbReference type="RefSeq" id="WP_295368371.1">
    <property type="nucleotide sequence ID" value="NZ_DYUC01000100.1"/>
</dbReference>
<dbReference type="EMBL" id="DYUC01000100">
    <property type="protein sequence ID" value="HJG87322.1"/>
    <property type="molecule type" value="Genomic_DNA"/>
</dbReference>
<dbReference type="Proteomes" id="UP000760668">
    <property type="component" value="Unassembled WGS sequence"/>
</dbReference>
<feature type="binding site" evidence="2">
    <location>
        <position position="151"/>
    </location>
    <ligand>
        <name>Fe cation</name>
        <dbReference type="ChEBI" id="CHEBI:24875"/>
        <label>2</label>
    </ligand>
</feature>
<dbReference type="PANTHER" id="PTHR36303">
    <property type="entry name" value="2',3'-CYCLIC-NUCLEOTIDE 2'-PHOSPHODIESTERASE"/>
    <property type="match status" value="1"/>
</dbReference>
<protein>
    <submittedName>
        <fullName evidence="3">YmdB family metallophosphoesterase</fullName>
    </submittedName>
</protein>
<dbReference type="Pfam" id="PF13277">
    <property type="entry name" value="YmdB"/>
    <property type="match status" value="1"/>
</dbReference>
<keyword evidence="2" id="KW-0479">Metal-binding</keyword>
<organism evidence="3 4">
    <name type="scientific">Pseudoflavonifractor capillosus</name>
    <dbReference type="NCBI Taxonomy" id="106588"/>
    <lineage>
        <taxon>Bacteria</taxon>
        <taxon>Bacillati</taxon>
        <taxon>Bacillota</taxon>
        <taxon>Clostridia</taxon>
        <taxon>Eubacteriales</taxon>
        <taxon>Oscillospiraceae</taxon>
        <taxon>Pseudoflavonifractor</taxon>
    </lineage>
</organism>
<evidence type="ECO:0000313" key="4">
    <source>
        <dbReference type="Proteomes" id="UP000760668"/>
    </source>
</evidence>
<dbReference type="GO" id="GO:0046872">
    <property type="term" value="F:metal ion binding"/>
    <property type="evidence" value="ECO:0007669"/>
    <property type="project" value="UniProtKB-KW"/>
</dbReference>
<dbReference type="Gene3D" id="3.60.21.10">
    <property type="match status" value="1"/>
</dbReference>
<dbReference type="AlphaFoldDB" id="A0A921STI3"/>
<sequence length="259" mass="28242">MILNLLAVGDVVSDDGLNYLAKHLRQVKRLHDVHFTVVNGENASGVGILPRQAQEIFDAGADVITLGNHTWNRIQIAPFLDENRYILRPANYTSRVPGRGWGVYEGPRGIRIGVMNLIGRCEMDSNFDNPFTVADRILKEGGADIAVVDFHAEATSEKGAMGYYLDGRVQAVWGTHTHVPTADAQILPGGAGFVTDLGMTGPVRSVLGIRPEQSINRFLGGLPQRYESAGGACKLESVLFSIDTETRRCVAAERVDIRD</sequence>
<accession>A0A921STI3</accession>
<feature type="binding site" evidence="2">
    <location>
        <position position="176"/>
    </location>
    <ligand>
        <name>Fe cation</name>
        <dbReference type="ChEBI" id="CHEBI:24875"/>
        <label>2</label>
    </ligand>
</feature>
<name>A0A921STI3_9FIRM</name>
<feature type="binding site" evidence="2">
    <location>
        <position position="68"/>
    </location>
    <ligand>
        <name>Fe cation</name>
        <dbReference type="ChEBI" id="CHEBI:24875"/>
        <label>2</label>
    </ligand>
</feature>
<dbReference type="PIRSF" id="PIRSF004789">
    <property type="entry name" value="DR1281"/>
    <property type="match status" value="1"/>
</dbReference>
<dbReference type="InterPro" id="IPR029052">
    <property type="entry name" value="Metallo-depent_PP-like"/>
</dbReference>